<dbReference type="Proteomes" id="UP000020492">
    <property type="component" value="Unassembled WGS sequence"/>
</dbReference>
<organism evidence="1 2">
    <name type="scientific">Deinococcus phoenicis</name>
    <dbReference type="NCBI Taxonomy" id="1476583"/>
    <lineage>
        <taxon>Bacteria</taxon>
        <taxon>Thermotogati</taxon>
        <taxon>Deinococcota</taxon>
        <taxon>Deinococci</taxon>
        <taxon>Deinococcales</taxon>
        <taxon>Deinococcaceae</taxon>
        <taxon>Deinococcus</taxon>
    </lineage>
</organism>
<evidence type="ECO:0000313" key="2">
    <source>
        <dbReference type="Proteomes" id="UP000020492"/>
    </source>
</evidence>
<comment type="caution">
    <text evidence="1">The sequence shown here is derived from an EMBL/GenBank/DDBJ whole genome shotgun (WGS) entry which is preliminary data.</text>
</comment>
<dbReference type="AlphaFoldDB" id="A0A016QTJ3"/>
<keyword evidence="2" id="KW-1185">Reference proteome</keyword>
<dbReference type="STRING" id="1476583.DEIPH_ctg011orf0052"/>
<name>A0A016QTJ3_9DEIO</name>
<proteinExistence type="predicted"/>
<reference evidence="1 2" key="1">
    <citation type="submission" date="2014-03" db="EMBL/GenBank/DDBJ databases">
        <title>Draft genome sequence of Deinococcus phoenicis 1P10ME.</title>
        <authorList>
            <person name="Stepanov V.G."/>
            <person name="Vaishampayan P."/>
            <person name="Venkateswaran K."/>
            <person name="Fox G.E."/>
        </authorList>
    </citation>
    <scope>NUCLEOTIDE SEQUENCE [LARGE SCALE GENOMIC DNA]</scope>
    <source>
        <strain evidence="1 2">1P10ME</strain>
    </source>
</reference>
<sequence length="50" mass="5540">MIGNPEKLRCPHCGGEAKLIEAVTPRKGYVLQIWTPPFTCCAKARQKAAR</sequence>
<accession>A0A016QTJ3</accession>
<dbReference type="EMBL" id="JHAC01000011">
    <property type="protein sequence ID" value="EYB69084.1"/>
    <property type="molecule type" value="Genomic_DNA"/>
</dbReference>
<gene>
    <name evidence="1" type="ORF">DEIPH_ctg011orf0052</name>
</gene>
<dbReference type="PATRIC" id="fig|1476583.3.peg.679"/>
<protein>
    <submittedName>
        <fullName evidence="1">Uncharacterized protein</fullName>
    </submittedName>
</protein>
<evidence type="ECO:0000313" key="1">
    <source>
        <dbReference type="EMBL" id="EYB69084.1"/>
    </source>
</evidence>